<keyword evidence="3" id="KW-1185">Reference proteome</keyword>
<protein>
    <recommendedName>
        <fullName evidence="4">Lysine-specific metallo-endopeptidase domain-containing protein</fullName>
    </recommendedName>
</protein>
<dbReference type="Gene3D" id="3.40.390.10">
    <property type="entry name" value="Collagenase (Catalytic Domain)"/>
    <property type="match status" value="1"/>
</dbReference>
<reference evidence="2 3" key="1">
    <citation type="journal article" date="2015" name="Environ. Microbiol.">
        <title>Metagenome sequence of Elaphomyces granulatus from sporocarp tissue reveals Ascomycota ectomycorrhizal fingerprints of genome expansion and a Proteobacteria-rich microbiome.</title>
        <authorList>
            <person name="Quandt C.A."/>
            <person name="Kohler A."/>
            <person name="Hesse C.N."/>
            <person name="Sharpton T.J."/>
            <person name="Martin F."/>
            <person name="Spatafora J.W."/>
        </authorList>
    </citation>
    <scope>NUCLEOTIDE SEQUENCE [LARGE SCALE GENOMIC DNA]</scope>
    <source>
        <strain evidence="2 3">OSC145934</strain>
    </source>
</reference>
<evidence type="ECO:0008006" key="4">
    <source>
        <dbReference type="Google" id="ProtNLM"/>
    </source>
</evidence>
<dbReference type="InterPro" id="IPR024079">
    <property type="entry name" value="MetalloPept_cat_dom_sf"/>
</dbReference>
<evidence type="ECO:0000313" key="3">
    <source>
        <dbReference type="Proteomes" id="UP000243515"/>
    </source>
</evidence>
<comment type="caution">
    <text evidence="2">The sequence shown here is derived from an EMBL/GenBank/DDBJ whole genome shotgun (WGS) entry which is preliminary data.</text>
</comment>
<dbReference type="EMBL" id="NPHW01006473">
    <property type="protein sequence ID" value="OXV05768.1"/>
    <property type="molecule type" value="Genomic_DNA"/>
</dbReference>
<gene>
    <name evidence="2" type="ORF">Egran_06464</name>
</gene>
<evidence type="ECO:0000313" key="2">
    <source>
        <dbReference type="EMBL" id="OXV05768.1"/>
    </source>
</evidence>
<proteinExistence type="predicted"/>
<dbReference type="AlphaFoldDB" id="A0A232LP33"/>
<keyword evidence="1" id="KW-0732">Signal</keyword>
<dbReference type="SUPFAM" id="SSF55486">
    <property type="entry name" value="Metalloproteases ('zincins'), catalytic domain"/>
    <property type="match status" value="1"/>
</dbReference>
<dbReference type="Proteomes" id="UP000243515">
    <property type="component" value="Unassembled WGS sequence"/>
</dbReference>
<accession>A0A232LP33</accession>
<organism evidence="2 3">
    <name type="scientific">Elaphomyces granulatus</name>
    <dbReference type="NCBI Taxonomy" id="519963"/>
    <lineage>
        <taxon>Eukaryota</taxon>
        <taxon>Fungi</taxon>
        <taxon>Dikarya</taxon>
        <taxon>Ascomycota</taxon>
        <taxon>Pezizomycotina</taxon>
        <taxon>Eurotiomycetes</taxon>
        <taxon>Eurotiomycetidae</taxon>
        <taxon>Eurotiales</taxon>
        <taxon>Elaphomycetaceae</taxon>
        <taxon>Elaphomyces</taxon>
    </lineage>
</organism>
<feature type="chain" id="PRO_5012104655" description="Lysine-specific metallo-endopeptidase domain-containing protein" evidence="1">
    <location>
        <begin position="18"/>
        <end position="267"/>
    </location>
</feature>
<name>A0A232LP33_9EURO</name>
<feature type="signal peptide" evidence="1">
    <location>
        <begin position="1"/>
        <end position="17"/>
    </location>
</feature>
<sequence>MHLSYLSPLLFAATVWSEIQSRADLYTRLVGYDGCSCCGIDKIQAIKTAWQQSWDVMDVIRELHIDWNEAAALEFLGPPGFNVQYQAAIQGIINNLGTMNGHWVELPLDWAINVRCDDWDHACDPLSRNPTIAYTVSNGPRGIATINFCDPFFVQSDLFNQVLRGQQSGDYRWKYDMRHYEDTKALTFLHELLHINWVYRGDPYGQNQRVVDFEVEFYDEATSRYRWKDVYGALYSKILARCTFKIMTDGSLYPQCPSLRRPPKTFR</sequence>
<dbReference type="OrthoDB" id="4410845at2759"/>
<evidence type="ECO:0000256" key="1">
    <source>
        <dbReference type="SAM" id="SignalP"/>
    </source>
</evidence>
<dbReference type="GO" id="GO:0008237">
    <property type="term" value="F:metallopeptidase activity"/>
    <property type="evidence" value="ECO:0007669"/>
    <property type="project" value="InterPro"/>
</dbReference>